<evidence type="ECO:0008006" key="4">
    <source>
        <dbReference type="Google" id="ProtNLM"/>
    </source>
</evidence>
<gene>
    <name evidence="2" type="ORF">UW82_C0028G0003</name>
</gene>
<dbReference type="SUPFAM" id="SSF52833">
    <property type="entry name" value="Thioredoxin-like"/>
    <property type="match status" value="1"/>
</dbReference>
<evidence type="ECO:0000256" key="1">
    <source>
        <dbReference type="SAM" id="Phobius"/>
    </source>
</evidence>
<keyword evidence="1" id="KW-0812">Transmembrane</keyword>
<keyword evidence="1" id="KW-1133">Transmembrane helix</keyword>
<dbReference type="Proteomes" id="UP000034504">
    <property type="component" value="Unassembled WGS sequence"/>
</dbReference>
<accession>A0A0G1KKJ1</accession>
<comment type="caution">
    <text evidence="2">The sequence shown here is derived from an EMBL/GenBank/DDBJ whole genome shotgun (WGS) entry which is preliminary data.</text>
</comment>
<dbReference type="InterPro" id="IPR036249">
    <property type="entry name" value="Thioredoxin-like_sf"/>
</dbReference>
<evidence type="ECO:0000313" key="2">
    <source>
        <dbReference type="EMBL" id="KKT84038.1"/>
    </source>
</evidence>
<dbReference type="CDD" id="cd02947">
    <property type="entry name" value="TRX_family"/>
    <property type="match status" value="1"/>
</dbReference>
<organism evidence="2 3">
    <name type="scientific">candidate division WWE3 bacterium GW2011_GWC2_44_9</name>
    <dbReference type="NCBI Taxonomy" id="1619125"/>
    <lineage>
        <taxon>Bacteria</taxon>
        <taxon>Katanobacteria</taxon>
    </lineage>
</organism>
<sequence>MNLPKILWTEQQIFKKTPLFLVVLATVFVGFNVYMSLGIKNTSQEITQIEKMADKPIRVVTEQFGEKIELGANSCPNIKAGNPNAPLKFKLFESETCPYCVAQNKVLDQILPEYGDLFYVEWYGLASCAQDAQKYKISGVPTFVFTAKGVEKPPAFGFLDKQQLTDYICKVSGQC</sequence>
<evidence type="ECO:0000313" key="3">
    <source>
        <dbReference type="Proteomes" id="UP000034504"/>
    </source>
</evidence>
<keyword evidence="1" id="KW-0472">Membrane</keyword>
<name>A0A0G1KKJ1_UNCKA</name>
<reference evidence="2 3" key="1">
    <citation type="journal article" date="2015" name="Nature">
        <title>rRNA introns, odd ribosomes, and small enigmatic genomes across a large radiation of phyla.</title>
        <authorList>
            <person name="Brown C.T."/>
            <person name="Hug L.A."/>
            <person name="Thomas B.C."/>
            <person name="Sharon I."/>
            <person name="Castelle C.J."/>
            <person name="Singh A."/>
            <person name="Wilkins M.J."/>
            <person name="Williams K.H."/>
            <person name="Banfield J.F."/>
        </authorList>
    </citation>
    <scope>NUCLEOTIDE SEQUENCE [LARGE SCALE GENOMIC DNA]</scope>
</reference>
<dbReference type="EMBL" id="LCJU01000028">
    <property type="protein sequence ID" value="KKT84038.1"/>
    <property type="molecule type" value="Genomic_DNA"/>
</dbReference>
<dbReference type="Gene3D" id="3.40.30.10">
    <property type="entry name" value="Glutaredoxin"/>
    <property type="match status" value="1"/>
</dbReference>
<feature type="transmembrane region" description="Helical" evidence="1">
    <location>
        <begin position="20"/>
        <end position="39"/>
    </location>
</feature>
<proteinExistence type="predicted"/>
<dbReference type="AlphaFoldDB" id="A0A0G1KKJ1"/>
<protein>
    <recommendedName>
        <fullName evidence="4">Thioredoxin domain-containing protein</fullName>
    </recommendedName>
</protein>